<dbReference type="InterPro" id="IPR004413">
    <property type="entry name" value="GatB"/>
</dbReference>
<evidence type="ECO:0000256" key="10">
    <source>
        <dbReference type="HAMAP-Rule" id="MF_00121"/>
    </source>
</evidence>
<dbReference type="Gene3D" id="1.10.10.410">
    <property type="match status" value="1"/>
</dbReference>
<feature type="domain" description="Asn/Gln amidotransferase" evidence="11">
    <location>
        <begin position="326"/>
        <end position="473"/>
    </location>
</feature>
<dbReference type="NCBIfam" id="NF004014">
    <property type="entry name" value="PRK05477.1-4"/>
    <property type="match status" value="1"/>
</dbReference>
<dbReference type="InterPro" id="IPR003789">
    <property type="entry name" value="Asn/Gln_tRNA_amidoTrase-B-like"/>
</dbReference>
<keyword evidence="6 10" id="KW-0648">Protein biosynthesis</keyword>
<evidence type="ECO:0000256" key="5">
    <source>
        <dbReference type="ARBA" id="ARBA00022840"/>
    </source>
</evidence>
<comment type="subunit">
    <text evidence="2 10">Heterotrimer of A, B and C subunits.</text>
</comment>
<dbReference type="EC" id="6.3.5.-" evidence="10"/>
<dbReference type="Proteomes" id="UP000663970">
    <property type="component" value="Unassembled WGS sequence"/>
</dbReference>
<dbReference type="PANTHER" id="PTHR11659">
    <property type="entry name" value="GLUTAMYL-TRNA GLN AMIDOTRANSFERASE SUBUNIT B MITOCHONDRIAL AND PROKARYOTIC PET112-RELATED"/>
    <property type="match status" value="1"/>
</dbReference>
<dbReference type="InterPro" id="IPR042114">
    <property type="entry name" value="GatB_C_1"/>
</dbReference>
<protein>
    <recommendedName>
        <fullName evidence="10">Aspartyl/glutamyl-tRNA(Asn/Gln) amidotransferase subunit B</fullName>
        <shortName evidence="10">Asp/Glu-ADT subunit B</shortName>
        <ecNumber evidence="10">6.3.5.-</ecNumber>
    </recommendedName>
</protein>
<comment type="similarity">
    <text evidence="1 10">Belongs to the GatB/GatE family. GatB subfamily.</text>
</comment>
<gene>
    <name evidence="10 12" type="primary">gatB</name>
    <name evidence="12" type="ORF">JF544_10950</name>
</gene>
<dbReference type="InterPro" id="IPR014746">
    <property type="entry name" value="Gln_synth/guanido_kin_cat_dom"/>
</dbReference>
<comment type="function">
    <text evidence="7 10">Allows the formation of correctly charged Asn-tRNA(Asn) or Gln-tRNA(Gln) through the transamidation of misacylated Asp-tRNA(Asn) or Glu-tRNA(Gln) in organisms which lack either or both of asparaginyl-tRNA or glutaminyl-tRNA synthetases. The reaction takes place in the presence of glutamine and ATP through an activated phospho-Asp-tRNA(Asn) or phospho-Glu-tRNA(Gln).</text>
</comment>
<comment type="catalytic activity">
    <reaction evidence="9 10">
        <text>L-glutamyl-tRNA(Gln) + L-glutamine + ATP + H2O = L-glutaminyl-tRNA(Gln) + L-glutamate + ADP + phosphate + H(+)</text>
        <dbReference type="Rhea" id="RHEA:17521"/>
        <dbReference type="Rhea" id="RHEA-COMP:9681"/>
        <dbReference type="Rhea" id="RHEA-COMP:9684"/>
        <dbReference type="ChEBI" id="CHEBI:15377"/>
        <dbReference type="ChEBI" id="CHEBI:15378"/>
        <dbReference type="ChEBI" id="CHEBI:29985"/>
        <dbReference type="ChEBI" id="CHEBI:30616"/>
        <dbReference type="ChEBI" id="CHEBI:43474"/>
        <dbReference type="ChEBI" id="CHEBI:58359"/>
        <dbReference type="ChEBI" id="CHEBI:78520"/>
        <dbReference type="ChEBI" id="CHEBI:78521"/>
        <dbReference type="ChEBI" id="CHEBI:456216"/>
    </reaction>
</comment>
<keyword evidence="13" id="KW-1185">Reference proteome</keyword>
<keyword evidence="3 10" id="KW-0436">Ligase</keyword>
<dbReference type="PANTHER" id="PTHR11659:SF0">
    <property type="entry name" value="GLUTAMYL-TRNA(GLN) AMIDOTRANSFERASE SUBUNIT B, MITOCHONDRIAL"/>
    <property type="match status" value="1"/>
</dbReference>
<sequence length="476" mass="54022">MNFETIIGLEVHVELKTESKIFSPSPNMFGDDPNTNVNPIDLGYPGVLPVLNEEAVNFAMKAAMALNCDIAEDTKFDRKNYFYPDNPKAYQISQFDKPIGENGYIDIEVDGKKKRIGITRLHMEEDAGKLTHSDDGYSLVDYNRQGTPLVEIVSEPDIRSPKEAYAYLEALKNIIQYTGVSDCKMEEGSLRCDANLSIRPIGQEEFGTKTELKNLNSFSFVQKGLEFEEKRQEQELLKGGEILQETRRYDEQTKETILMRVKEGSDDYRYFPEPDLVPLYIDEAWKERIRAEIPELPDARKKRYIEELELPAYDAMVLTNSKELSDFFEEAIGQGADVKQASNWMMGEVSAYMNKHYKELSDLALTPESLAKMIQLIEDGTISSKIAKKVFTELVENGGDPEKIVKDKGLVQISDEGQLTEIIVKIMDNNPQSIEDYKNGKDRALGFLVGQVMKETKGQANPPMVNKIILAEMDKR</sequence>
<comment type="catalytic activity">
    <reaction evidence="8 10">
        <text>L-aspartyl-tRNA(Asn) + L-glutamine + ATP + H2O = L-asparaginyl-tRNA(Asn) + L-glutamate + ADP + phosphate + 2 H(+)</text>
        <dbReference type="Rhea" id="RHEA:14513"/>
        <dbReference type="Rhea" id="RHEA-COMP:9674"/>
        <dbReference type="Rhea" id="RHEA-COMP:9677"/>
        <dbReference type="ChEBI" id="CHEBI:15377"/>
        <dbReference type="ChEBI" id="CHEBI:15378"/>
        <dbReference type="ChEBI" id="CHEBI:29985"/>
        <dbReference type="ChEBI" id="CHEBI:30616"/>
        <dbReference type="ChEBI" id="CHEBI:43474"/>
        <dbReference type="ChEBI" id="CHEBI:58359"/>
        <dbReference type="ChEBI" id="CHEBI:78515"/>
        <dbReference type="ChEBI" id="CHEBI:78516"/>
        <dbReference type="ChEBI" id="CHEBI:456216"/>
    </reaction>
</comment>
<dbReference type="NCBIfam" id="NF004011">
    <property type="entry name" value="PRK05477.1-1"/>
    <property type="match status" value="1"/>
</dbReference>
<accession>A0ABS3DWR0</accession>
<evidence type="ECO:0000256" key="8">
    <source>
        <dbReference type="ARBA" id="ARBA00047380"/>
    </source>
</evidence>
<evidence type="ECO:0000256" key="6">
    <source>
        <dbReference type="ARBA" id="ARBA00022917"/>
    </source>
</evidence>
<reference evidence="12 13" key="1">
    <citation type="submission" date="2020-12" db="EMBL/GenBank/DDBJ databases">
        <title>Oil enriched cultivation method for isolating marine PHA-producing bacteria.</title>
        <authorList>
            <person name="Zheng W."/>
            <person name="Yu S."/>
            <person name="Huang Y."/>
        </authorList>
    </citation>
    <scope>NUCLEOTIDE SEQUENCE [LARGE SCALE GENOMIC DNA]</scope>
    <source>
        <strain evidence="12 13">SY-2-6</strain>
    </source>
</reference>
<keyword evidence="4 10" id="KW-0547">Nucleotide-binding</keyword>
<dbReference type="Pfam" id="PF02637">
    <property type="entry name" value="GatB_Yqey"/>
    <property type="match status" value="1"/>
</dbReference>
<dbReference type="PROSITE" id="PS01234">
    <property type="entry name" value="GATB"/>
    <property type="match status" value="1"/>
</dbReference>
<dbReference type="SUPFAM" id="SSF55931">
    <property type="entry name" value="Glutamine synthetase/guanido kinase"/>
    <property type="match status" value="1"/>
</dbReference>
<dbReference type="InterPro" id="IPR023168">
    <property type="entry name" value="GatB_Yqey_C_2"/>
</dbReference>
<dbReference type="Gene3D" id="1.10.150.380">
    <property type="entry name" value="GatB domain, N-terminal subdomain"/>
    <property type="match status" value="1"/>
</dbReference>
<dbReference type="InterPro" id="IPR017958">
    <property type="entry name" value="Gln-tRNA_amidoTrfase_suB_CS"/>
</dbReference>
<name>A0ABS3DWR0_9BACI</name>
<dbReference type="SMART" id="SM00845">
    <property type="entry name" value="GatB_Yqey"/>
    <property type="match status" value="1"/>
</dbReference>
<evidence type="ECO:0000259" key="11">
    <source>
        <dbReference type="SMART" id="SM00845"/>
    </source>
</evidence>
<evidence type="ECO:0000313" key="13">
    <source>
        <dbReference type="Proteomes" id="UP000663970"/>
    </source>
</evidence>
<evidence type="ECO:0000256" key="7">
    <source>
        <dbReference type="ARBA" id="ARBA00024799"/>
    </source>
</evidence>
<dbReference type="SUPFAM" id="SSF89095">
    <property type="entry name" value="GatB/YqeY motif"/>
    <property type="match status" value="1"/>
</dbReference>
<dbReference type="NCBIfam" id="TIGR00133">
    <property type="entry name" value="gatB"/>
    <property type="match status" value="1"/>
</dbReference>
<evidence type="ECO:0000256" key="9">
    <source>
        <dbReference type="ARBA" id="ARBA00047913"/>
    </source>
</evidence>
<dbReference type="NCBIfam" id="NF004012">
    <property type="entry name" value="PRK05477.1-2"/>
    <property type="match status" value="1"/>
</dbReference>
<evidence type="ECO:0000256" key="1">
    <source>
        <dbReference type="ARBA" id="ARBA00005306"/>
    </source>
</evidence>
<proteinExistence type="inferred from homology"/>
<dbReference type="EMBL" id="JAEKJY010000003">
    <property type="protein sequence ID" value="MBN8235769.1"/>
    <property type="molecule type" value="Genomic_DNA"/>
</dbReference>
<dbReference type="GO" id="GO:0016874">
    <property type="term" value="F:ligase activity"/>
    <property type="evidence" value="ECO:0007669"/>
    <property type="project" value="UniProtKB-KW"/>
</dbReference>
<evidence type="ECO:0000256" key="3">
    <source>
        <dbReference type="ARBA" id="ARBA00022598"/>
    </source>
</evidence>
<evidence type="ECO:0000256" key="2">
    <source>
        <dbReference type="ARBA" id="ARBA00011123"/>
    </source>
</evidence>
<evidence type="ECO:0000256" key="4">
    <source>
        <dbReference type="ARBA" id="ARBA00022741"/>
    </source>
</evidence>
<dbReference type="InterPro" id="IPR017959">
    <property type="entry name" value="Asn/Gln-tRNA_amidoTrfase_suB/E"/>
</dbReference>
<dbReference type="RefSeq" id="WP_027955740.1">
    <property type="nucleotide sequence ID" value="NZ_JAEKJY010000003.1"/>
</dbReference>
<comment type="caution">
    <text evidence="12">The sequence shown here is derived from an EMBL/GenBank/DDBJ whole genome shotgun (WGS) entry which is preliminary data.</text>
</comment>
<organism evidence="12 13">
    <name type="scientific">Halobacillus kuroshimensis</name>
    <dbReference type="NCBI Taxonomy" id="302481"/>
    <lineage>
        <taxon>Bacteria</taxon>
        <taxon>Bacillati</taxon>
        <taxon>Bacillota</taxon>
        <taxon>Bacilli</taxon>
        <taxon>Bacillales</taxon>
        <taxon>Bacillaceae</taxon>
        <taxon>Halobacillus</taxon>
    </lineage>
</organism>
<keyword evidence="5 10" id="KW-0067">ATP-binding</keyword>
<dbReference type="InterPro" id="IPR018027">
    <property type="entry name" value="Asn/Gln_amidotransferase"/>
</dbReference>
<evidence type="ECO:0000313" key="12">
    <source>
        <dbReference type="EMBL" id="MBN8235769.1"/>
    </source>
</evidence>
<dbReference type="HAMAP" id="MF_00121">
    <property type="entry name" value="GatB"/>
    <property type="match status" value="1"/>
</dbReference>
<dbReference type="Pfam" id="PF02934">
    <property type="entry name" value="GatB_N"/>
    <property type="match status" value="1"/>
</dbReference>
<dbReference type="InterPro" id="IPR006075">
    <property type="entry name" value="Asn/Gln-tRNA_Trfase_suB/E_cat"/>
</dbReference>